<dbReference type="InterPro" id="IPR027417">
    <property type="entry name" value="P-loop_NTPase"/>
</dbReference>
<dbReference type="PANTHER" id="PTHR30401:SF0">
    <property type="entry name" value="TRNA 2-SELENOURIDINE SYNTHASE"/>
    <property type="match status" value="1"/>
</dbReference>
<dbReference type="NCBIfam" id="NF008750">
    <property type="entry name" value="PRK11784.1-2"/>
    <property type="match status" value="1"/>
</dbReference>
<dbReference type="AlphaFoldDB" id="A0A430B377"/>
<evidence type="ECO:0000313" key="3">
    <source>
        <dbReference type="EMBL" id="RSU14681.1"/>
    </source>
</evidence>
<dbReference type="SUPFAM" id="SSF52821">
    <property type="entry name" value="Rhodanese/Cell cycle control phosphatase"/>
    <property type="match status" value="1"/>
</dbReference>
<proteinExistence type="predicted"/>
<dbReference type="SMART" id="SM00450">
    <property type="entry name" value="RHOD"/>
    <property type="match status" value="1"/>
</dbReference>
<dbReference type="Pfam" id="PF00581">
    <property type="entry name" value="Rhodanese"/>
    <property type="match status" value="1"/>
</dbReference>
<gene>
    <name evidence="3" type="ORF">CBF27_01505</name>
</gene>
<name>A0A430B377_9ENTE</name>
<keyword evidence="1" id="KW-0711">Selenium</keyword>
<reference evidence="3 4" key="1">
    <citation type="submission" date="2017-05" db="EMBL/GenBank/DDBJ databases">
        <title>Vagococcus spp. assemblies.</title>
        <authorList>
            <person name="Gulvik C.A."/>
        </authorList>
    </citation>
    <scope>NUCLEOTIDE SEQUENCE [LARGE SCALE GENOMIC DNA]</scope>
    <source>
        <strain evidence="3 4">LMG 24798</strain>
    </source>
</reference>
<dbReference type="PANTHER" id="PTHR30401">
    <property type="entry name" value="TRNA 2-SELENOURIDINE SYNTHASE"/>
    <property type="match status" value="1"/>
</dbReference>
<feature type="domain" description="Rhodanese" evidence="2">
    <location>
        <begin position="21"/>
        <end position="137"/>
    </location>
</feature>
<dbReference type="GO" id="GO:0002098">
    <property type="term" value="P:tRNA wobble uridine modification"/>
    <property type="evidence" value="ECO:0007669"/>
    <property type="project" value="InterPro"/>
</dbReference>
<dbReference type="EMBL" id="NGKC01000001">
    <property type="protein sequence ID" value="RSU14681.1"/>
    <property type="molecule type" value="Genomic_DNA"/>
</dbReference>
<evidence type="ECO:0000313" key="4">
    <source>
        <dbReference type="Proteomes" id="UP000286773"/>
    </source>
</evidence>
<organism evidence="3 4">
    <name type="scientific">Vagococcus acidifermentans</name>
    <dbReference type="NCBI Taxonomy" id="564710"/>
    <lineage>
        <taxon>Bacteria</taxon>
        <taxon>Bacillati</taxon>
        <taxon>Bacillota</taxon>
        <taxon>Bacilli</taxon>
        <taxon>Lactobacillales</taxon>
        <taxon>Enterococcaceae</taxon>
        <taxon>Vagococcus</taxon>
    </lineage>
</organism>
<accession>A0A430B377</accession>
<dbReference type="Pfam" id="PF26341">
    <property type="entry name" value="AAA_SelU"/>
    <property type="match status" value="1"/>
</dbReference>
<evidence type="ECO:0000256" key="1">
    <source>
        <dbReference type="ARBA" id="ARBA00023266"/>
    </source>
</evidence>
<dbReference type="Proteomes" id="UP000286773">
    <property type="component" value="Unassembled WGS sequence"/>
</dbReference>
<protein>
    <submittedName>
        <fullName evidence="3">tRNA 2-selenouridine(34) synthase MnmH</fullName>
    </submittedName>
</protein>
<keyword evidence="4" id="KW-1185">Reference proteome</keyword>
<comment type="caution">
    <text evidence="3">The sequence shown here is derived from an EMBL/GenBank/DDBJ whole genome shotgun (WGS) entry which is preliminary data.</text>
</comment>
<dbReference type="SUPFAM" id="SSF52540">
    <property type="entry name" value="P-loop containing nucleoside triphosphate hydrolases"/>
    <property type="match status" value="1"/>
</dbReference>
<dbReference type="InterPro" id="IPR036873">
    <property type="entry name" value="Rhodanese-like_dom_sf"/>
</dbReference>
<sequence>MKPTITYEEVLASSKKKTIGFVDVRSPKEYQLSTIPGAVNIPVMDDQAREVIGKMYKAGQIDDAKQYGVTWASARLPEMYARYRQLLNEYDELALFCSRGGMRSDTIFSLLKALGLPVSRIKGGYKAYRHYVLEHLAEQVTRVQFVTLYGLSGSGKTDILAELSKLGANVLDLEACANHRGSLLGSIGLTAPHSQKMFESMLFDASRNWQTGDVVFTEGESRRIGQAVMPQPLYEQIQNGQKIFIDAALPYRVNQIYHDYVEATDVTELINTLSYMGKVMNQDRVAKMQQQLKDGEAKSVIETLLVSYYDPKYSYRKKTYAKTFTNQNAQETAAAILAWQQSAVRL</sequence>
<dbReference type="GO" id="GO:0043828">
    <property type="term" value="F:tRNA 2-selenouridine synthase activity"/>
    <property type="evidence" value="ECO:0007669"/>
    <property type="project" value="InterPro"/>
</dbReference>
<dbReference type="Gene3D" id="3.40.50.300">
    <property type="entry name" value="P-loop containing nucleotide triphosphate hydrolases"/>
    <property type="match status" value="1"/>
</dbReference>
<dbReference type="InterPro" id="IPR058840">
    <property type="entry name" value="AAA_SelU"/>
</dbReference>
<dbReference type="InterPro" id="IPR017582">
    <property type="entry name" value="SelU"/>
</dbReference>
<evidence type="ECO:0000259" key="2">
    <source>
        <dbReference type="PROSITE" id="PS50206"/>
    </source>
</evidence>
<dbReference type="InterPro" id="IPR001763">
    <property type="entry name" value="Rhodanese-like_dom"/>
</dbReference>
<dbReference type="PROSITE" id="PS50206">
    <property type="entry name" value="RHODANESE_3"/>
    <property type="match status" value="1"/>
</dbReference>
<dbReference type="RefSeq" id="WP_126811666.1">
    <property type="nucleotide sequence ID" value="NZ_NGKC01000001.1"/>
</dbReference>
<dbReference type="Gene3D" id="3.40.250.10">
    <property type="entry name" value="Rhodanese-like domain"/>
    <property type="match status" value="1"/>
</dbReference>
<dbReference type="OrthoDB" id="9808735at2"/>
<dbReference type="NCBIfam" id="TIGR03167">
    <property type="entry name" value="tRNA_sel_U_synt"/>
    <property type="match status" value="1"/>
</dbReference>